<reference evidence="4" key="1">
    <citation type="journal article" date="2019" name="Int. J. Syst. Evol. Microbiol.">
        <title>The Global Catalogue of Microorganisms (GCM) 10K type strain sequencing project: providing services to taxonomists for standard genome sequencing and annotation.</title>
        <authorList>
            <consortium name="The Broad Institute Genomics Platform"/>
            <consortium name="The Broad Institute Genome Sequencing Center for Infectious Disease"/>
            <person name="Wu L."/>
            <person name="Ma J."/>
        </authorList>
    </citation>
    <scope>NUCLEOTIDE SEQUENCE [LARGE SCALE GENOMIC DNA]</scope>
    <source>
        <strain evidence="4">CGMCC 1.15731</strain>
    </source>
</reference>
<dbReference type="SMART" id="SM00318">
    <property type="entry name" value="SNc"/>
    <property type="match status" value="1"/>
</dbReference>
<dbReference type="SUPFAM" id="SSF50199">
    <property type="entry name" value="Staphylococcal nuclease"/>
    <property type="match status" value="1"/>
</dbReference>
<evidence type="ECO:0000313" key="4">
    <source>
        <dbReference type="Proteomes" id="UP001596042"/>
    </source>
</evidence>
<dbReference type="PANTHER" id="PTHR12302">
    <property type="entry name" value="EBNA2 BINDING PROTEIN P100"/>
    <property type="match status" value="1"/>
</dbReference>
<dbReference type="InterPro" id="IPR016071">
    <property type="entry name" value="Staphylococal_nuclease_OB-fold"/>
</dbReference>
<dbReference type="EMBL" id="JBHSEL010000095">
    <property type="protein sequence ID" value="MFC4625535.1"/>
    <property type="molecule type" value="Genomic_DNA"/>
</dbReference>
<keyword evidence="4" id="KW-1185">Reference proteome</keyword>
<dbReference type="Proteomes" id="UP001596042">
    <property type="component" value="Unassembled WGS sequence"/>
</dbReference>
<comment type="caution">
    <text evidence="3">The sequence shown here is derived from an EMBL/GenBank/DDBJ whole genome shotgun (WGS) entry which is preliminary data.</text>
</comment>
<feature type="domain" description="TNase-like" evidence="2">
    <location>
        <begin position="38"/>
        <end position="153"/>
    </location>
</feature>
<keyword evidence="1" id="KW-0732">Signal</keyword>
<organism evidence="3 4">
    <name type="scientific">Daeguia caeni</name>
    <dbReference type="NCBI Taxonomy" id="439612"/>
    <lineage>
        <taxon>Bacteria</taxon>
        <taxon>Pseudomonadati</taxon>
        <taxon>Pseudomonadota</taxon>
        <taxon>Alphaproteobacteria</taxon>
        <taxon>Hyphomicrobiales</taxon>
        <taxon>Brucellaceae</taxon>
        <taxon>Daeguia</taxon>
    </lineage>
</organism>
<name>A0ABV9H9B3_9HYPH</name>
<dbReference type="RefSeq" id="WP_374834314.1">
    <property type="nucleotide sequence ID" value="NZ_JBHEEZ010000046.1"/>
</dbReference>
<evidence type="ECO:0000256" key="1">
    <source>
        <dbReference type="SAM" id="SignalP"/>
    </source>
</evidence>
<evidence type="ECO:0000313" key="3">
    <source>
        <dbReference type="EMBL" id="MFC4625535.1"/>
    </source>
</evidence>
<proteinExistence type="predicted"/>
<evidence type="ECO:0000259" key="2">
    <source>
        <dbReference type="PROSITE" id="PS50830"/>
    </source>
</evidence>
<dbReference type="PROSITE" id="PS50830">
    <property type="entry name" value="TNASE_3"/>
    <property type="match status" value="1"/>
</dbReference>
<feature type="chain" id="PRO_5045888588" evidence="1">
    <location>
        <begin position="27"/>
        <end position="231"/>
    </location>
</feature>
<dbReference type="Pfam" id="PF00565">
    <property type="entry name" value="SNase"/>
    <property type="match status" value="1"/>
</dbReference>
<accession>A0ABV9H9B3</accession>
<gene>
    <name evidence="3" type="ORF">ACFO1V_09955</name>
</gene>
<dbReference type="InterPro" id="IPR035437">
    <property type="entry name" value="SNase_OB-fold_sf"/>
</dbReference>
<feature type="signal peptide" evidence="1">
    <location>
        <begin position="1"/>
        <end position="26"/>
    </location>
</feature>
<dbReference type="Gene3D" id="2.40.50.90">
    <property type="match status" value="1"/>
</dbReference>
<protein>
    <submittedName>
        <fullName evidence="3">Thermonuclease family protein</fullName>
    </submittedName>
</protein>
<dbReference type="PANTHER" id="PTHR12302:SF26">
    <property type="entry name" value="BLR1266 PROTEIN"/>
    <property type="match status" value="1"/>
</dbReference>
<sequence length="231" mass="25364">MLRYMGWAFFFFALVAGAGVSIGAAAAGDARIIGTASVTDGDTLTIGPVRIRLHGIDAPEAGQTCKRANGRSWQCGTEATNRLAELVEGREVECKALDRDAYGRIVATCTAGGIDVNAALVDEGLAWAFVRYSSDFVDREAAAKAARLGIWQGEAQAPWEYRENRWDRAAAAAPRANCPIKGNINREGEKIYHTPWSPHYDRTQIDEDEGERWFCDEAEAQAAGWRPARWR</sequence>